<feature type="chain" id="PRO_5046583795" description="Major facilitator superfamily (MFS) profile domain-containing protein" evidence="2">
    <location>
        <begin position="24"/>
        <end position="517"/>
    </location>
</feature>
<keyword evidence="1" id="KW-1133">Transmembrane helix</keyword>
<feature type="transmembrane region" description="Helical" evidence="1">
    <location>
        <begin position="417"/>
        <end position="436"/>
    </location>
</feature>
<protein>
    <recommendedName>
        <fullName evidence="5">Major facilitator superfamily (MFS) profile domain-containing protein</fullName>
    </recommendedName>
</protein>
<keyword evidence="2" id="KW-0732">Signal</keyword>
<evidence type="ECO:0000313" key="4">
    <source>
        <dbReference type="Proteomes" id="UP001448207"/>
    </source>
</evidence>
<evidence type="ECO:0000256" key="1">
    <source>
        <dbReference type="SAM" id="Phobius"/>
    </source>
</evidence>
<proteinExistence type="predicted"/>
<keyword evidence="1" id="KW-0812">Transmembrane</keyword>
<evidence type="ECO:0008006" key="5">
    <source>
        <dbReference type="Google" id="ProtNLM"/>
    </source>
</evidence>
<name>A0ABR3B2C3_PHYBL</name>
<feature type="transmembrane region" description="Helical" evidence="1">
    <location>
        <begin position="307"/>
        <end position="329"/>
    </location>
</feature>
<keyword evidence="1" id="KW-0472">Membrane</keyword>
<sequence length="517" mass="58671">MSLKNSWIIVCGLLFTFLPRCHAPPVDPSDSEPTSELPVASILRTIVLGYMAHIVTVRPQTGVDNMGTNVARFICFTYPTWGISIAFDAIHDAYYADKILGIDNFKILLKKYEEDKDTTSKNEDHKSLDSAELISPLSQNELIPEYSPTLKDDEQDSPSDVILSKTKNLRDWLVDYMAKNNTPVKEYDNAPYLAALLHTIGPKKAKKVKHCILNKHMLLGFDSRTYKNVPKREDTRTENISVTGPGAECEYQSNIQAENIRYLKTEMISKIRTSYNVDNISYIETFITIVQLFFTTIECMDINGNKWAKLIMIVYTAMSVIQTLSLVILHKQTEPFSLHYNEDVPWKEVLVERGAKEPSEEAKIDLADEDIEETSDCFKKHQSDLFYKNSFLHFVMENRYLEAESDSILTNYSESTTIAFCLFGGMAGSLLIGIWADYSSHSVVQWIVLAWILSPMLILLGTIIDGFSPNPDSDTFIFLSIMITSKANLIAQLNSDPYCLESDLYGLYVKHSQIKQQ</sequence>
<accession>A0ABR3B2C3</accession>
<evidence type="ECO:0000256" key="2">
    <source>
        <dbReference type="SAM" id="SignalP"/>
    </source>
</evidence>
<organism evidence="3 4">
    <name type="scientific">Phycomyces blakesleeanus</name>
    <dbReference type="NCBI Taxonomy" id="4837"/>
    <lineage>
        <taxon>Eukaryota</taxon>
        <taxon>Fungi</taxon>
        <taxon>Fungi incertae sedis</taxon>
        <taxon>Mucoromycota</taxon>
        <taxon>Mucoromycotina</taxon>
        <taxon>Mucoromycetes</taxon>
        <taxon>Mucorales</taxon>
        <taxon>Phycomycetaceae</taxon>
        <taxon>Phycomyces</taxon>
    </lineage>
</organism>
<comment type="caution">
    <text evidence="3">The sequence shown here is derived from an EMBL/GenBank/DDBJ whole genome shotgun (WGS) entry which is preliminary data.</text>
</comment>
<gene>
    <name evidence="3" type="ORF">J3Q64DRAFT_1734191</name>
</gene>
<reference evidence="3 4" key="1">
    <citation type="submission" date="2024-04" db="EMBL/GenBank/DDBJ databases">
        <title>Symmetric and asymmetric DNA N6-adenine methylation regulates different biological responses in Mucorales.</title>
        <authorList>
            <consortium name="Lawrence Berkeley National Laboratory"/>
            <person name="Lax C."/>
            <person name="Mondo S.J."/>
            <person name="Osorio-Concepcion M."/>
            <person name="Muszewska A."/>
            <person name="Corrochano-Luque M."/>
            <person name="Gutierrez G."/>
            <person name="Riley R."/>
            <person name="Lipzen A."/>
            <person name="Guo J."/>
            <person name="Hundley H."/>
            <person name="Amirebrahimi M."/>
            <person name="Ng V."/>
            <person name="Lorenzo-Gutierrez D."/>
            <person name="Binder U."/>
            <person name="Yang J."/>
            <person name="Song Y."/>
            <person name="Canovas D."/>
            <person name="Navarro E."/>
            <person name="Freitag M."/>
            <person name="Gabaldon T."/>
            <person name="Grigoriev I.V."/>
            <person name="Corrochano L.M."/>
            <person name="Nicolas F.E."/>
            <person name="Garre V."/>
        </authorList>
    </citation>
    <scope>NUCLEOTIDE SEQUENCE [LARGE SCALE GENOMIC DNA]</scope>
    <source>
        <strain evidence="3 4">L51</strain>
    </source>
</reference>
<feature type="signal peptide" evidence="2">
    <location>
        <begin position="1"/>
        <end position="23"/>
    </location>
</feature>
<evidence type="ECO:0000313" key="3">
    <source>
        <dbReference type="EMBL" id="KAL0087737.1"/>
    </source>
</evidence>
<feature type="transmembrane region" description="Helical" evidence="1">
    <location>
        <begin position="442"/>
        <end position="464"/>
    </location>
</feature>
<keyword evidence="4" id="KW-1185">Reference proteome</keyword>
<dbReference type="EMBL" id="JBCLYO010000006">
    <property type="protein sequence ID" value="KAL0087737.1"/>
    <property type="molecule type" value="Genomic_DNA"/>
</dbReference>
<dbReference type="Proteomes" id="UP001448207">
    <property type="component" value="Unassembled WGS sequence"/>
</dbReference>